<dbReference type="GO" id="GO:0032259">
    <property type="term" value="P:methylation"/>
    <property type="evidence" value="ECO:0007669"/>
    <property type="project" value="UniProtKB-KW"/>
</dbReference>
<dbReference type="CDD" id="cd02440">
    <property type="entry name" value="AdoMet_MTases"/>
    <property type="match status" value="1"/>
</dbReference>
<reference evidence="8 9" key="1">
    <citation type="submission" date="2016-05" db="EMBL/GenBank/DDBJ databases">
        <title>Comparative analysis of secretome profiles of manganese(II)-oxidizing ascomycete fungi.</title>
        <authorList>
            <consortium name="DOE Joint Genome Institute"/>
            <person name="Zeiner C.A."/>
            <person name="Purvine S.O."/>
            <person name="Zink E.M."/>
            <person name="Wu S."/>
            <person name="Pasa-Tolic L."/>
            <person name="Chaput D.L."/>
            <person name="Haridas S."/>
            <person name="Grigoriev I.V."/>
            <person name="Santelli C.M."/>
            <person name="Hansel C.M."/>
        </authorList>
    </citation>
    <scope>NUCLEOTIDE SEQUENCE [LARGE SCALE GENOMIC DNA]</scope>
    <source>
        <strain evidence="8 9">SRC1lrK2f</strain>
    </source>
</reference>
<dbReference type="GO" id="GO:0008173">
    <property type="term" value="F:RNA methyltransferase activity"/>
    <property type="evidence" value="ECO:0007669"/>
    <property type="project" value="UniProtKB-UniRule"/>
</dbReference>
<sequence>MFSKRRLLGNCCLASTRADSPADYSGVSKLPASATHLLDPRLKILATLIPGIFAAKHCLDIGCNAGSVSIQLCKCRKDTPATSCNRLLPRLVDIDQLAAFDFQAASVTGIDIDPKLIAQAEKLLALRASRAKPPTSGSAPVVDYFPISAVLTHGYRIEPQNKAAHSASTVSAAWPRVTFFSADWAVPSAHDVEESYDVILALSVIKWIHLQHRDAGLVAFFEKCASSLRTGGYLVIELQGWDSYQKAVRPNHSPHFQQALKELELRPETSFDTLLANQGLRLCASSDALPRRISVYRKA</sequence>
<evidence type="ECO:0000256" key="2">
    <source>
        <dbReference type="ARBA" id="ARBA00022603"/>
    </source>
</evidence>
<dbReference type="VEuPathDB" id="FungiDB:CC77DRAFT_34252"/>
<keyword evidence="9" id="KW-1185">Reference proteome</keyword>
<dbReference type="InterPro" id="IPR039772">
    <property type="entry name" value="Bin3-like"/>
</dbReference>
<dbReference type="InterPro" id="IPR029063">
    <property type="entry name" value="SAM-dependent_MTases_sf"/>
</dbReference>
<dbReference type="Proteomes" id="UP000077248">
    <property type="component" value="Unassembled WGS sequence"/>
</dbReference>
<dbReference type="OMA" id="KWIHLFH"/>
<dbReference type="STRING" id="5599.A0A177E4W6"/>
<dbReference type="GO" id="GO:0008171">
    <property type="term" value="F:O-methyltransferase activity"/>
    <property type="evidence" value="ECO:0007669"/>
    <property type="project" value="UniProtKB-UniRule"/>
</dbReference>
<evidence type="ECO:0000313" key="8">
    <source>
        <dbReference type="EMBL" id="OAG26262.1"/>
    </source>
</evidence>
<dbReference type="EMBL" id="KV441469">
    <property type="protein sequence ID" value="OAG26262.1"/>
    <property type="molecule type" value="Genomic_DNA"/>
</dbReference>
<name>A0A177E4W6_ALTAL</name>
<proteinExistence type="inferred from homology"/>
<dbReference type="SUPFAM" id="SSF53335">
    <property type="entry name" value="S-adenosyl-L-methionine-dependent methyltransferases"/>
    <property type="match status" value="1"/>
</dbReference>
<feature type="domain" description="Bin3-type SAM" evidence="7">
    <location>
        <begin position="39"/>
        <end position="299"/>
    </location>
</feature>
<evidence type="ECO:0000256" key="3">
    <source>
        <dbReference type="ARBA" id="ARBA00022679"/>
    </source>
</evidence>
<evidence type="ECO:0000256" key="1">
    <source>
        <dbReference type="ARBA" id="ARBA00008361"/>
    </source>
</evidence>
<dbReference type="PANTHER" id="PTHR12315:SF0">
    <property type="entry name" value="7SK SNRNA METHYLPHOSPHATE CAPPING ENZYME"/>
    <property type="match status" value="1"/>
</dbReference>
<dbReference type="InterPro" id="IPR024160">
    <property type="entry name" value="BIN3_SAM-bd_dom"/>
</dbReference>
<accession>A0A177E4W6</accession>
<dbReference type="AlphaFoldDB" id="A0A177E4W6"/>
<dbReference type="Pfam" id="PF06859">
    <property type="entry name" value="Bin3"/>
    <property type="match status" value="1"/>
</dbReference>
<dbReference type="Gene3D" id="3.40.50.150">
    <property type="entry name" value="Vaccinia Virus protein VP39"/>
    <property type="match status" value="1"/>
</dbReference>
<evidence type="ECO:0000259" key="7">
    <source>
        <dbReference type="PROSITE" id="PS51515"/>
    </source>
</evidence>
<dbReference type="EC" id="2.1.1.-" evidence="6"/>
<organism evidence="8 9">
    <name type="scientific">Alternaria alternata</name>
    <name type="common">Alternaria rot fungus</name>
    <name type="synonym">Torula alternata</name>
    <dbReference type="NCBI Taxonomy" id="5599"/>
    <lineage>
        <taxon>Eukaryota</taxon>
        <taxon>Fungi</taxon>
        <taxon>Dikarya</taxon>
        <taxon>Ascomycota</taxon>
        <taxon>Pezizomycotina</taxon>
        <taxon>Dothideomycetes</taxon>
        <taxon>Pleosporomycetidae</taxon>
        <taxon>Pleosporales</taxon>
        <taxon>Pleosporineae</taxon>
        <taxon>Pleosporaceae</taxon>
        <taxon>Alternaria</taxon>
        <taxon>Alternaria sect. Alternaria</taxon>
        <taxon>Alternaria alternata complex</taxon>
    </lineage>
</organism>
<comment type="similarity">
    <text evidence="1 6">Belongs to the methyltransferase superfamily.</text>
</comment>
<keyword evidence="4 5" id="KW-0949">S-adenosyl-L-methionine</keyword>
<dbReference type="GO" id="GO:0017069">
    <property type="term" value="F:snRNA binding"/>
    <property type="evidence" value="ECO:0007669"/>
    <property type="project" value="TreeGrafter"/>
</dbReference>
<evidence type="ECO:0000256" key="6">
    <source>
        <dbReference type="RuleBase" id="RU367087"/>
    </source>
</evidence>
<dbReference type="GeneID" id="29116927"/>
<evidence type="ECO:0000256" key="4">
    <source>
        <dbReference type="ARBA" id="ARBA00022691"/>
    </source>
</evidence>
<evidence type="ECO:0000256" key="5">
    <source>
        <dbReference type="PROSITE-ProRule" id="PRU00848"/>
    </source>
</evidence>
<dbReference type="RefSeq" id="XP_018391683.1">
    <property type="nucleotide sequence ID" value="XM_018531333.1"/>
</dbReference>
<protein>
    <recommendedName>
        <fullName evidence="6">RNA methyltransferase</fullName>
        <ecNumber evidence="6">2.1.1.-</ecNumber>
    </recommendedName>
</protein>
<dbReference type="InterPro" id="IPR010675">
    <property type="entry name" value="Bin3_C"/>
</dbReference>
<gene>
    <name evidence="8" type="ORF">CC77DRAFT_34252</name>
</gene>
<dbReference type="PROSITE" id="PS51515">
    <property type="entry name" value="BIN3_SAM"/>
    <property type="match status" value="1"/>
</dbReference>
<dbReference type="PANTHER" id="PTHR12315">
    <property type="entry name" value="BICOID-INTERACTING PROTEIN RELATED"/>
    <property type="match status" value="1"/>
</dbReference>
<evidence type="ECO:0000313" key="9">
    <source>
        <dbReference type="Proteomes" id="UP000077248"/>
    </source>
</evidence>
<keyword evidence="3 6" id="KW-0808">Transferase</keyword>
<dbReference type="GO" id="GO:0040031">
    <property type="term" value="P:snRNA modification"/>
    <property type="evidence" value="ECO:0007669"/>
    <property type="project" value="TreeGrafter"/>
</dbReference>
<dbReference type="KEGG" id="aalt:CC77DRAFT_34252"/>
<keyword evidence="2 6" id="KW-0489">Methyltransferase</keyword>